<evidence type="ECO:0000256" key="8">
    <source>
        <dbReference type="ARBA" id="ARBA00022475"/>
    </source>
</evidence>
<evidence type="ECO:0000256" key="12">
    <source>
        <dbReference type="ARBA" id="ARBA00022949"/>
    </source>
</evidence>
<evidence type="ECO:0000256" key="14">
    <source>
        <dbReference type="ARBA" id="ARBA00023034"/>
    </source>
</evidence>
<dbReference type="InterPro" id="IPR008952">
    <property type="entry name" value="Tetraspanin_EC2_sf"/>
</dbReference>
<evidence type="ECO:0000256" key="1">
    <source>
        <dbReference type="ARBA" id="ARBA00004257"/>
    </source>
</evidence>
<evidence type="ECO:0000313" key="23">
    <source>
        <dbReference type="EMBL" id="CAL1578478.1"/>
    </source>
</evidence>
<feature type="transmembrane region" description="Helical" evidence="22">
    <location>
        <begin position="95"/>
        <end position="113"/>
    </location>
</feature>
<evidence type="ECO:0000256" key="21">
    <source>
        <dbReference type="SAM" id="MobiDB-lite"/>
    </source>
</evidence>
<feature type="transmembrane region" description="Helical" evidence="22">
    <location>
        <begin position="888"/>
        <end position="908"/>
    </location>
</feature>
<keyword evidence="10 22" id="KW-0812">Transmembrane</keyword>
<evidence type="ECO:0000256" key="16">
    <source>
        <dbReference type="ARBA" id="ARBA00023157"/>
    </source>
</evidence>
<dbReference type="GO" id="GO:0046930">
    <property type="term" value="C:pore complex"/>
    <property type="evidence" value="ECO:0007669"/>
    <property type="project" value="UniProtKB-ARBA"/>
</dbReference>
<keyword evidence="15 22" id="KW-0472">Membrane</keyword>
<keyword evidence="11" id="KW-0221">Differentiation</keyword>
<dbReference type="CDD" id="cd03159">
    <property type="entry name" value="TM4SF9_like_LEL"/>
    <property type="match status" value="1"/>
</dbReference>
<dbReference type="PRINTS" id="PR00259">
    <property type="entry name" value="TMFOUR"/>
</dbReference>
<evidence type="ECO:0000256" key="7">
    <source>
        <dbReference type="ARBA" id="ARBA00015622"/>
    </source>
</evidence>
<evidence type="ECO:0000256" key="2">
    <source>
        <dbReference type="ARBA" id="ARBA00004496"/>
    </source>
</evidence>
<keyword evidence="13 22" id="KW-1133">Transmembrane helix</keyword>
<feature type="transmembrane region" description="Helical" evidence="22">
    <location>
        <begin position="863"/>
        <end position="882"/>
    </location>
</feature>
<evidence type="ECO:0000256" key="18">
    <source>
        <dbReference type="ARBA" id="ARBA00024809"/>
    </source>
</evidence>
<dbReference type="InterPro" id="IPR018499">
    <property type="entry name" value="Tetraspanin/Peripherin"/>
</dbReference>
<comment type="similarity">
    <text evidence="6">Belongs to the YIP1 family.</text>
</comment>
<dbReference type="GO" id="GO:0019899">
    <property type="term" value="F:enzyme binding"/>
    <property type="evidence" value="ECO:0007669"/>
    <property type="project" value="UniProtKB-ARBA"/>
</dbReference>
<reference evidence="23 24" key="1">
    <citation type="submission" date="2024-04" db="EMBL/GenBank/DDBJ databases">
        <authorList>
            <person name="Waldvogel A.-M."/>
            <person name="Schoenle A."/>
        </authorList>
    </citation>
    <scope>NUCLEOTIDE SEQUENCE [LARGE SCALE GENOMIC DNA]</scope>
</reference>
<dbReference type="PANTHER" id="PTHR15627:SF14">
    <property type="entry name" value="PROTEIN YIPF3"/>
    <property type="match status" value="1"/>
</dbReference>
<evidence type="ECO:0000256" key="4">
    <source>
        <dbReference type="ARBA" id="ARBA00004651"/>
    </source>
</evidence>
<comment type="subcellular location">
    <subcellularLocation>
        <location evidence="3">Cell junction</location>
        <location evidence="3">Adherens junction</location>
    </subcellularLocation>
    <subcellularLocation>
        <location evidence="4">Cell membrane</location>
        <topology evidence="4">Multi-pass membrane protein</topology>
    </subcellularLocation>
    <subcellularLocation>
        <location evidence="2">Cytoplasm</location>
    </subcellularLocation>
    <subcellularLocation>
        <location evidence="1">Golgi apparatus</location>
        <location evidence="1">cis-Golgi network membrane</location>
        <topology evidence="1">Multi-pass membrane protein</topology>
    </subcellularLocation>
</comment>
<name>A0AAV2JP23_KNICA</name>
<comment type="similarity">
    <text evidence="5">Belongs to the tetraspanin (TM4SF) family.</text>
</comment>
<evidence type="ECO:0000256" key="6">
    <source>
        <dbReference type="ARBA" id="ARBA00010596"/>
    </source>
</evidence>
<feature type="transmembrane region" description="Helical" evidence="22">
    <location>
        <begin position="511"/>
        <end position="531"/>
    </location>
</feature>
<keyword evidence="12" id="KW-0965">Cell junction</keyword>
<feature type="transmembrane region" description="Helical" evidence="22">
    <location>
        <begin position="133"/>
        <end position="155"/>
    </location>
</feature>
<dbReference type="InterPro" id="IPR051521">
    <property type="entry name" value="tRNA_Mod/Golgi_Maint"/>
</dbReference>
<dbReference type="GO" id="GO:0051604">
    <property type="term" value="P:protein maturation"/>
    <property type="evidence" value="ECO:0007669"/>
    <property type="project" value="UniProtKB-ARBA"/>
</dbReference>
<evidence type="ECO:0000256" key="19">
    <source>
        <dbReference type="ARBA" id="ARBA00032951"/>
    </source>
</evidence>
<evidence type="ECO:0000256" key="10">
    <source>
        <dbReference type="ARBA" id="ARBA00022692"/>
    </source>
</evidence>
<dbReference type="GO" id="GO:0072659">
    <property type="term" value="P:protein localization to plasma membrane"/>
    <property type="evidence" value="ECO:0007669"/>
    <property type="project" value="UniProtKB-ARBA"/>
</dbReference>
<keyword evidence="17" id="KW-0325">Glycoprotein</keyword>
<dbReference type="Pfam" id="PF00335">
    <property type="entry name" value="Tetraspanin"/>
    <property type="match status" value="2"/>
</dbReference>
<feature type="transmembrane region" description="Helical" evidence="22">
    <location>
        <begin position="798"/>
        <end position="816"/>
    </location>
</feature>
<dbReference type="Gene3D" id="1.10.1450.10">
    <property type="entry name" value="Tetraspanin"/>
    <property type="match status" value="1"/>
</dbReference>
<dbReference type="Proteomes" id="UP001497482">
    <property type="component" value="Chromosome 13"/>
</dbReference>
<organism evidence="23 24">
    <name type="scientific">Knipowitschia caucasica</name>
    <name type="common">Caucasian dwarf goby</name>
    <name type="synonym">Pomatoschistus caucasicus</name>
    <dbReference type="NCBI Taxonomy" id="637954"/>
    <lineage>
        <taxon>Eukaryota</taxon>
        <taxon>Metazoa</taxon>
        <taxon>Chordata</taxon>
        <taxon>Craniata</taxon>
        <taxon>Vertebrata</taxon>
        <taxon>Euteleostomi</taxon>
        <taxon>Actinopterygii</taxon>
        <taxon>Neopterygii</taxon>
        <taxon>Teleostei</taxon>
        <taxon>Neoteleostei</taxon>
        <taxon>Acanthomorphata</taxon>
        <taxon>Gobiaria</taxon>
        <taxon>Gobiiformes</taxon>
        <taxon>Gobioidei</taxon>
        <taxon>Gobiidae</taxon>
        <taxon>Gobiinae</taxon>
        <taxon>Knipowitschia</taxon>
    </lineage>
</organism>
<accession>A0AAV2JP23</accession>
<gene>
    <name evidence="23" type="ORF">KC01_LOCUS9612</name>
</gene>
<evidence type="ECO:0000256" key="9">
    <source>
        <dbReference type="ARBA" id="ARBA00022490"/>
    </source>
</evidence>
<dbReference type="AlphaFoldDB" id="A0AAV2JP23"/>
<keyword evidence="16" id="KW-1015">Disulfide bond</keyword>
<evidence type="ECO:0000256" key="22">
    <source>
        <dbReference type="SAM" id="Phobius"/>
    </source>
</evidence>
<keyword evidence="9" id="KW-0963">Cytoplasm</keyword>
<feature type="region of interest" description="Disordered" evidence="21">
    <location>
        <begin position="584"/>
        <end position="664"/>
    </location>
</feature>
<feature type="region of interest" description="Disordered" evidence="21">
    <location>
        <begin position="697"/>
        <end position="728"/>
    </location>
</feature>
<dbReference type="GO" id="GO:0005912">
    <property type="term" value="C:adherens junction"/>
    <property type="evidence" value="ECO:0007669"/>
    <property type="project" value="UniProtKB-SubCell"/>
</dbReference>
<protein>
    <recommendedName>
        <fullName evidence="7">Protein YIPF3</fullName>
    </recommendedName>
    <alternativeName>
        <fullName evidence="20">Tetraspanin-33</fullName>
    </alternativeName>
    <alternativeName>
        <fullName evidence="19">YIP1 family member 3</fullName>
    </alternativeName>
</protein>
<evidence type="ECO:0000256" key="11">
    <source>
        <dbReference type="ARBA" id="ARBA00022782"/>
    </source>
</evidence>
<evidence type="ECO:0000256" key="17">
    <source>
        <dbReference type="ARBA" id="ARBA00023180"/>
    </source>
</evidence>
<evidence type="ECO:0000256" key="15">
    <source>
        <dbReference type="ARBA" id="ARBA00023136"/>
    </source>
</evidence>
<evidence type="ECO:0000256" key="20">
    <source>
        <dbReference type="ARBA" id="ARBA00040369"/>
    </source>
</evidence>
<keyword evidence="8" id="KW-1003">Cell membrane</keyword>
<evidence type="ECO:0000256" key="5">
    <source>
        <dbReference type="ARBA" id="ARBA00006840"/>
    </source>
</evidence>
<keyword evidence="14" id="KW-0333">Golgi apparatus</keyword>
<dbReference type="GO" id="GO:0005886">
    <property type="term" value="C:plasma membrane"/>
    <property type="evidence" value="ECO:0007669"/>
    <property type="project" value="UniProtKB-SubCell"/>
</dbReference>
<feature type="transmembrane region" description="Helical" evidence="22">
    <location>
        <begin position="374"/>
        <end position="397"/>
    </location>
</feature>
<dbReference type="GO" id="GO:0046931">
    <property type="term" value="P:pore complex assembly"/>
    <property type="evidence" value="ECO:0007669"/>
    <property type="project" value="UniProtKB-ARBA"/>
</dbReference>
<dbReference type="EMBL" id="OZ035835">
    <property type="protein sequence ID" value="CAL1578478.1"/>
    <property type="molecule type" value="Genomic_DNA"/>
</dbReference>
<dbReference type="GO" id="GO:0030154">
    <property type="term" value="P:cell differentiation"/>
    <property type="evidence" value="ECO:0007669"/>
    <property type="project" value="UniProtKB-KW"/>
</dbReference>
<sequence length="986" mass="109088">MAQPKVLMQEVFSTVHKLSIWKEKRKCCERTEAEVQPGLIFFILSLKVCSSLLLLLLLTPPLGSELRCGTQMYYYRYANAEVSCCYKYLMFSYNIIFWLLGAALIAAGLWAWSEKGVLQDLTAVTRVRGFDPVWFVLISGGVMFILGFCGCVGALRENLCLLKTSPHLLSSFSSPHLLSSLSTPPLLFLLSPQSPPLFSLLTSSPFSSPHSLLLSSLSTPPLLSLLPTVSSSLLSPYLLSFLFSPQSPYLIFSSLLCPPSSFSSPHSLLLSSLSSPPLSPLPTVSSSLLSPHLLSFLFSPQSPPLFSLLTSSPFSSPHSLLTSSSPLFSVLTSSFSSPHSLLTSSSPLLSFLTSSFSSPHCLLTSPLSPQFSSLVGLIFLAELLLVVLLLVFQSQFFSWIQSFFLKNVQAYRDDIDLQNLIDSLQTTASCCGALGPDDWELNPYFLCNSTNKSRERCGVPFSCCILDPAEAVLNSQCGYDVRSRKPQSVWSEQIHTRGCISALEQWIPGNMYSVAAVCVGVSVLQMFGIYLSRRLITDIYKVQINHLRNPLCRLTFEASADRRHRLPRRHVNGTRGPELRALGKLRGERDAGRGSAVIDMENMDDTSGSSFEDMGEIHQRLKDEEEPDQGPDRDPDQDPDPDPDPNQDFLGMKGLKGQLGRQVADEGGGSAVIDMENMDDTSGSSFEDMGEIHQRLKDEEEPDQGPDRDPDQDPDPDPDPNQDFLGMKGLKGQLGRQVADEVWQAGKRQASKAFNLYANIDILRPYFDVEPRQVQTRLLESLVPVRMVDFPQKVAGELYGPLMLVFTLVAILLQGMKTSNTQIIGGTLMGTAIGTCFGYWICVSGLVYFLAYLVNAQITMLQTLALLGYGLFGHCLVLFVTYNIHFHFLFFFLWLLIGGLSTLRMVLVLVSRTVGRTPRLVLCGTVSALHLLFLLYLHFSYHRILQGLMETLENENLNPIQRAARDVSQLSLNSSLTLTLPHANAN</sequence>
<dbReference type="GO" id="GO:0005794">
    <property type="term" value="C:Golgi apparatus"/>
    <property type="evidence" value="ECO:0007669"/>
    <property type="project" value="UniProtKB-SubCell"/>
</dbReference>
<feature type="transmembrane region" description="Helical" evidence="22">
    <location>
        <begin position="920"/>
        <end position="939"/>
    </location>
</feature>
<dbReference type="SUPFAM" id="SSF48652">
    <property type="entry name" value="Tetraspanin"/>
    <property type="match status" value="1"/>
</dbReference>
<comment type="function">
    <text evidence="18">Involved in the maintenance of the Golgi structure. May play a role in hematopoiesis.</text>
</comment>
<evidence type="ECO:0000256" key="13">
    <source>
        <dbReference type="ARBA" id="ARBA00022989"/>
    </source>
</evidence>
<evidence type="ECO:0000256" key="3">
    <source>
        <dbReference type="ARBA" id="ARBA00004536"/>
    </source>
</evidence>
<dbReference type="FunFam" id="1.10.1450.10:FF:000007">
    <property type="entry name" value="Tetraspanin"/>
    <property type="match status" value="1"/>
</dbReference>
<dbReference type="PANTHER" id="PTHR15627">
    <property type="entry name" value="NATURAL KILLER CELL-SPECIFIC ANTIGEN KLIP1"/>
    <property type="match status" value="1"/>
</dbReference>
<keyword evidence="24" id="KW-1185">Reference proteome</keyword>
<feature type="transmembrane region" description="Helical" evidence="22">
    <location>
        <begin position="828"/>
        <end position="851"/>
    </location>
</feature>
<evidence type="ECO:0000313" key="24">
    <source>
        <dbReference type="Proteomes" id="UP001497482"/>
    </source>
</evidence>
<proteinExistence type="inferred from homology"/>